<feature type="binding site" evidence="10">
    <location>
        <position position="163"/>
    </location>
    <ligand>
        <name>CTP</name>
        <dbReference type="ChEBI" id="CHEBI:37563"/>
    </ligand>
</feature>
<proteinExistence type="inferred from homology"/>
<gene>
    <name evidence="10" type="primary">cca</name>
    <name evidence="14" type="ORF">B7O98_05410</name>
</gene>
<feature type="binding site" evidence="10">
    <location>
        <position position="54"/>
    </location>
    <ligand>
        <name>CTP</name>
        <dbReference type="ChEBI" id="CHEBI:37563"/>
    </ligand>
</feature>
<feature type="binding site" evidence="10">
    <location>
        <position position="68"/>
    </location>
    <ligand>
        <name>Mg(2+)</name>
        <dbReference type="ChEBI" id="CHEBI:18420"/>
    </ligand>
</feature>
<keyword evidence="4 10" id="KW-0479">Metal-binding</keyword>
<feature type="binding site" evidence="10">
    <location>
        <position position="163"/>
    </location>
    <ligand>
        <name>ATP</name>
        <dbReference type="ChEBI" id="CHEBI:30616"/>
    </ligand>
</feature>
<dbReference type="Pfam" id="PF01909">
    <property type="entry name" value="NTP_transf_2"/>
    <property type="match status" value="1"/>
</dbReference>
<dbReference type="PIRSF" id="PIRSF005335">
    <property type="entry name" value="CCA_arch"/>
    <property type="match status" value="1"/>
</dbReference>
<comment type="catalytic activity">
    <reaction evidence="10">
        <text>a tRNA with a 3' CCA end + 2 CTP + ATP = a tRNA with a 3' CCACCA end + 3 diphosphate</text>
        <dbReference type="Rhea" id="RHEA:76235"/>
        <dbReference type="Rhea" id="RHEA-COMP:10468"/>
        <dbReference type="Rhea" id="RHEA-COMP:18655"/>
        <dbReference type="ChEBI" id="CHEBI:30616"/>
        <dbReference type="ChEBI" id="CHEBI:33019"/>
        <dbReference type="ChEBI" id="CHEBI:37563"/>
        <dbReference type="ChEBI" id="CHEBI:83071"/>
        <dbReference type="ChEBI" id="CHEBI:195187"/>
    </reaction>
</comment>
<evidence type="ECO:0000256" key="10">
    <source>
        <dbReference type="HAMAP-Rule" id="MF_01264"/>
    </source>
</evidence>
<dbReference type="InterPro" id="IPR011068">
    <property type="entry name" value="NuclTrfase_I-like_C"/>
</dbReference>
<dbReference type="NCBIfam" id="TIGR03671">
    <property type="entry name" value="cca_archaeal"/>
    <property type="match status" value="1"/>
</dbReference>
<feature type="binding site" evidence="10">
    <location>
        <position position="57"/>
    </location>
    <ligand>
        <name>ATP</name>
        <dbReference type="ChEBI" id="CHEBI:30616"/>
    </ligand>
</feature>
<keyword evidence="3 10" id="KW-0548">Nucleotidyltransferase</keyword>
<dbReference type="GO" id="GO:0160016">
    <property type="term" value="F:CCACCA tRNA nucleotidyltransferase activity"/>
    <property type="evidence" value="ECO:0007669"/>
    <property type="project" value="RHEA"/>
</dbReference>
<keyword evidence="5 10" id="KW-0547">Nucleotide-binding</keyword>
<keyword evidence="1 10" id="KW-0808">Transferase</keyword>
<protein>
    <recommendedName>
        <fullName evidence="10">CCA-adding enzyme</fullName>
        <ecNumber evidence="10">2.7.7.72</ecNumber>
    </recommendedName>
    <alternativeName>
        <fullName evidence="10">CCA tRNA nucleotidyltransferase</fullName>
    </alternativeName>
    <alternativeName>
        <fullName evidence="10">tRNA CCA-pyrophosphorylase</fullName>
    </alternativeName>
    <alternativeName>
        <fullName evidence="10">tRNA adenylyl-/cytidylyl- transferase</fullName>
    </alternativeName>
    <alternativeName>
        <fullName evidence="10">tRNA nucleotidyltransferase</fullName>
    </alternativeName>
    <alternativeName>
        <fullName evidence="10">tRNA-NT</fullName>
    </alternativeName>
</protein>
<accession>A0A2R7Y7M9</accession>
<feature type="binding site" evidence="10">
    <location>
        <position position="54"/>
    </location>
    <ligand>
        <name>ATP</name>
        <dbReference type="ChEBI" id="CHEBI:30616"/>
    </ligand>
</feature>
<evidence type="ECO:0000256" key="6">
    <source>
        <dbReference type="ARBA" id="ARBA00022800"/>
    </source>
</evidence>
<comment type="catalytic activity">
    <reaction evidence="10">
        <text>a tRNA precursor + 2 CTP + ATP = a tRNA with a 3' CCA end + 3 diphosphate</text>
        <dbReference type="Rhea" id="RHEA:14433"/>
        <dbReference type="Rhea" id="RHEA-COMP:10465"/>
        <dbReference type="Rhea" id="RHEA-COMP:10468"/>
        <dbReference type="ChEBI" id="CHEBI:30616"/>
        <dbReference type="ChEBI" id="CHEBI:33019"/>
        <dbReference type="ChEBI" id="CHEBI:37563"/>
        <dbReference type="ChEBI" id="CHEBI:74896"/>
        <dbReference type="ChEBI" id="CHEBI:83071"/>
        <dbReference type="EC" id="2.7.7.72"/>
    </reaction>
</comment>
<dbReference type="Gene3D" id="3.30.460.10">
    <property type="entry name" value="Beta Polymerase, domain 2"/>
    <property type="match status" value="1"/>
</dbReference>
<feature type="binding site" evidence="10">
    <location>
        <position position="143"/>
    </location>
    <ligand>
        <name>ATP</name>
        <dbReference type="ChEBI" id="CHEBI:30616"/>
    </ligand>
</feature>
<dbReference type="Pfam" id="PF21133">
    <property type="entry name" value="CAA_C"/>
    <property type="match status" value="1"/>
</dbReference>
<dbReference type="InterPro" id="IPR048833">
    <property type="entry name" value="CAA_C"/>
</dbReference>
<dbReference type="SUPFAM" id="SSF55003">
    <property type="entry name" value="PAP/Archaeal CCA-adding enzyme, C-terminal domain"/>
    <property type="match status" value="1"/>
</dbReference>
<comment type="miscellaneous">
    <text evidence="10">A single active site specifically recognizes both ATP and CTP and is responsible for their addition.</text>
</comment>
<dbReference type="PANTHER" id="PTHR39643:SF1">
    <property type="entry name" value="CCA-ADDING ENZYME"/>
    <property type="match status" value="1"/>
</dbReference>
<evidence type="ECO:0000259" key="12">
    <source>
        <dbReference type="Pfam" id="PF09249"/>
    </source>
</evidence>
<dbReference type="Proteomes" id="UP000244093">
    <property type="component" value="Unassembled WGS sequence"/>
</dbReference>
<dbReference type="InterPro" id="IPR008229">
    <property type="entry name" value="CCA-adding_arc"/>
</dbReference>
<dbReference type="HAMAP" id="MF_01264">
    <property type="entry name" value="CCA_arch"/>
    <property type="match status" value="1"/>
</dbReference>
<evidence type="ECO:0000256" key="7">
    <source>
        <dbReference type="ARBA" id="ARBA00022840"/>
    </source>
</evidence>
<dbReference type="GO" id="GO:0000287">
    <property type="term" value="F:magnesium ion binding"/>
    <property type="evidence" value="ECO:0007669"/>
    <property type="project" value="UniProtKB-UniRule"/>
</dbReference>
<evidence type="ECO:0000259" key="13">
    <source>
        <dbReference type="Pfam" id="PF21133"/>
    </source>
</evidence>
<dbReference type="GO" id="GO:0004810">
    <property type="term" value="F:CCA tRNA nucleotidyltransferase activity"/>
    <property type="evidence" value="ECO:0007669"/>
    <property type="project" value="UniProtKB-UniRule"/>
</dbReference>
<dbReference type="GO" id="GO:0005524">
    <property type="term" value="F:ATP binding"/>
    <property type="evidence" value="ECO:0007669"/>
    <property type="project" value="UniProtKB-UniRule"/>
</dbReference>
<feature type="binding site" evidence="10">
    <location>
        <position position="66"/>
    </location>
    <ligand>
        <name>Mg(2+)</name>
        <dbReference type="ChEBI" id="CHEBI:18420"/>
    </ligand>
</feature>
<dbReference type="GO" id="GO:0042245">
    <property type="term" value="P:RNA repair"/>
    <property type="evidence" value="ECO:0007669"/>
    <property type="project" value="UniProtKB-KW"/>
</dbReference>
<dbReference type="EC" id="2.7.7.72" evidence="10"/>
<keyword evidence="8 10" id="KW-0460">Magnesium</keyword>
<evidence type="ECO:0000256" key="5">
    <source>
        <dbReference type="ARBA" id="ARBA00022741"/>
    </source>
</evidence>
<dbReference type="AlphaFoldDB" id="A0A2R7Y7M9"/>
<dbReference type="SUPFAM" id="SSF81301">
    <property type="entry name" value="Nucleotidyltransferase"/>
    <property type="match status" value="1"/>
</dbReference>
<sequence length="472" mass="54262">MGVDLKDLLDELRKELRPTDEEVARGLETYEFLKDLIHSKLRLDVDFKVSLEGSFAKGTALKGDLDLDVFILIDKEDLSKEWIEENVIRRLYPDLKKYEAHIKYAAHPYITLRVNNIDVDVVPAYWAKTPAEAKTAVDRTPFHTRFVNSRLTSELRDEVRLLKKFFKGIGVYGAEIKVEGFSGYLTELLTIKYGDFLSVLKAMTQWVEGQVVVVEGTHNVEILRKLFLNAPLIVPDPVDPYRNVASAVSRRSLTIAVLASHRFLEKPSKIFFKPPRMKLSVDRINDILNGTNREVMCLIYEFKPDLSPDIMWGELKKISRKLLNALKMNNFNIIDVGLWSDEKSHAVITFDVDLSSVRQAYVVRVGPSKLCNGSINFLSKYVSRESTKALWISYDGVIKALTRKRYTDPKDFLMSLDKERYLESKDLRLVMISKDLNEVLNALSFREDFIEWVSVFVVKTPAWMMLNTNPPP</sequence>
<comment type="subunit">
    <text evidence="10">Homodimer.</text>
</comment>
<name>A0A2R7Y7M9_9CREN</name>
<evidence type="ECO:0000256" key="1">
    <source>
        <dbReference type="ARBA" id="ARBA00022679"/>
    </source>
</evidence>
<dbReference type="GO" id="GO:0000049">
    <property type="term" value="F:tRNA binding"/>
    <property type="evidence" value="ECO:0007669"/>
    <property type="project" value="UniProtKB-UniRule"/>
</dbReference>
<dbReference type="PANTHER" id="PTHR39643">
    <property type="entry name" value="CCA-ADDING ENZYME"/>
    <property type="match status" value="1"/>
</dbReference>
<dbReference type="EMBL" id="NBVN01000003">
    <property type="protein sequence ID" value="PUA32872.1"/>
    <property type="molecule type" value="Genomic_DNA"/>
</dbReference>
<dbReference type="InterPro" id="IPR006116">
    <property type="entry name" value="NT_2-5OAS_ClassI-CCAase"/>
</dbReference>
<evidence type="ECO:0000313" key="14">
    <source>
        <dbReference type="EMBL" id="PUA32872.1"/>
    </source>
</evidence>
<evidence type="ECO:0000259" key="11">
    <source>
        <dbReference type="Pfam" id="PF01909"/>
    </source>
</evidence>
<dbReference type="Pfam" id="PF09249">
    <property type="entry name" value="tRNA_NucTransf2"/>
    <property type="match status" value="1"/>
</dbReference>
<evidence type="ECO:0000256" key="8">
    <source>
        <dbReference type="ARBA" id="ARBA00022842"/>
    </source>
</evidence>
<keyword evidence="9 10" id="KW-0694">RNA-binding</keyword>
<dbReference type="GO" id="GO:0001680">
    <property type="term" value="P:tRNA 3'-terminal CCA addition"/>
    <property type="evidence" value="ECO:0007669"/>
    <property type="project" value="UniProtKB-UniRule"/>
</dbReference>
<reference evidence="14 15" key="1">
    <citation type="journal article" date="2018" name="Syst. Appl. Microbiol.">
        <title>A new symbiotic nanoarchaeote (Candidatus Nanoclepta minutus) and its host (Zestosphaera tikiterensis gen. nov., sp. nov.) from a New Zealand hot spring.</title>
        <authorList>
            <person name="St John E."/>
            <person name="Liu Y."/>
            <person name="Podar M."/>
            <person name="Stott M.B."/>
            <person name="Meneghin J."/>
            <person name="Chen Z."/>
            <person name="Lagutin K."/>
            <person name="Mitchell K."/>
            <person name="Reysenbach A.L."/>
        </authorList>
    </citation>
    <scope>NUCLEOTIDE SEQUENCE [LARGE SCALE GENOMIC DNA]</scope>
    <source>
        <strain evidence="14">NZ3</strain>
    </source>
</reference>
<feature type="domain" description="CCA-adding enzyme C-terminal" evidence="13">
    <location>
        <begin position="303"/>
        <end position="415"/>
    </location>
</feature>
<evidence type="ECO:0000256" key="2">
    <source>
        <dbReference type="ARBA" id="ARBA00022694"/>
    </source>
</evidence>
<comment type="similarity">
    <text evidence="10">Belongs to the tRNA nucleotidyltransferase/poly(A) polymerase family. Archaeal CCA-adding enzyme subfamily.</text>
</comment>
<keyword evidence="6 10" id="KW-0692">RNA repair</keyword>
<feature type="binding site" evidence="10">
    <location>
        <position position="172"/>
    </location>
    <ligand>
        <name>CTP</name>
        <dbReference type="ChEBI" id="CHEBI:37563"/>
    </ligand>
</feature>
<dbReference type="InterPro" id="IPR002934">
    <property type="entry name" value="Polymerase_NTP_transf_dom"/>
</dbReference>
<dbReference type="SUPFAM" id="SSF81631">
    <property type="entry name" value="PAP/OAS1 substrate-binding domain"/>
    <property type="match status" value="1"/>
</dbReference>
<dbReference type="Gene3D" id="3.30.70.590">
    <property type="entry name" value="Poly(A) polymerase predicted RNA binding domain"/>
    <property type="match status" value="1"/>
</dbReference>
<evidence type="ECO:0000256" key="4">
    <source>
        <dbReference type="ARBA" id="ARBA00022723"/>
    </source>
</evidence>
<evidence type="ECO:0000256" key="3">
    <source>
        <dbReference type="ARBA" id="ARBA00022695"/>
    </source>
</evidence>
<dbReference type="InterPro" id="IPR042090">
    <property type="entry name" value="CCA_tRNA_nucleotrans_2"/>
</dbReference>
<feature type="binding site" evidence="10">
    <location>
        <position position="120"/>
    </location>
    <ligand>
        <name>Mg(2+)</name>
        <dbReference type="ChEBI" id="CHEBI:18420"/>
    </ligand>
</feature>
<feature type="domain" description="tRNA nucleotidyltransferase substrate binding" evidence="12">
    <location>
        <begin position="157"/>
        <end position="273"/>
    </location>
</feature>
<dbReference type="InterPro" id="IPR015329">
    <property type="entry name" value="tRNA_NucTransf2"/>
</dbReference>
<feature type="binding site" evidence="10">
    <location>
        <position position="172"/>
    </location>
    <ligand>
        <name>ATP</name>
        <dbReference type="ChEBI" id="CHEBI:30616"/>
    </ligand>
</feature>
<comment type="function">
    <text evidence="10">Catalyzes the addition and repair of the essential 3'-terminal CCA sequence in tRNAs without using a nucleic acid template. Adds these three nucleotides in the order of C, C, and A to the tRNA nucleotide-73, using CTP and ATP as substrates and producing inorganic pyrophosphate. tRNA 3'-terminal CCA addition is required both for tRNA processing and repair. Also involved in tRNA surveillance by mediating tandem CCA addition to generate a CCACCA at the 3' terminus of unstable tRNAs. While stable tRNAs receive only 3'-terminal CCA, unstable tRNAs are marked with CCACCA and rapidly degraded.</text>
</comment>
<organism evidence="14 15">
    <name type="scientific">Zestosphaera tikiterensis</name>
    <dbReference type="NCBI Taxonomy" id="1973259"/>
    <lineage>
        <taxon>Archaea</taxon>
        <taxon>Thermoproteota</taxon>
        <taxon>Thermoprotei</taxon>
        <taxon>Desulfurococcales</taxon>
        <taxon>Desulfurococcaceae</taxon>
        <taxon>Zestosphaera</taxon>
    </lineage>
</organism>
<dbReference type="CDD" id="cd05400">
    <property type="entry name" value="NT_2-5OAS_ClassI-CCAase"/>
    <property type="match status" value="1"/>
</dbReference>
<dbReference type="Gene3D" id="1.10.1410.30">
    <property type="entry name" value="CCA tRNA nucleotidyltransferase, domain 2"/>
    <property type="match status" value="1"/>
</dbReference>
<comment type="caution">
    <text evidence="14">The sequence shown here is derived from an EMBL/GenBank/DDBJ whole genome shotgun (WGS) entry which is preliminary data.</text>
</comment>
<keyword evidence="7 10" id="KW-0067">ATP-binding</keyword>
<feature type="binding site" evidence="10">
    <location>
        <position position="57"/>
    </location>
    <ligand>
        <name>CTP</name>
        <dbReference type="ChEBI" id="CHEBI:37563"/>
    </ligand>
</feature>
<feature type="domain" description="Polymerase nucleotidyl transferase" evidence="11">
    <location>
        <begin position="46"/>
        <end position="143"/>
    </location>
</feature>
<dbReference type="InterPro" id="IPR043519">
    <property type="entry name" value="NT_sf"/>
</dbReference>
<comment type="cofactor">
    <cofactor evidence="10">
        <name>Mg(2+)</name>
        <dbReference type="ChEBI" id="CHEBI:18420"/>
    </cofactor>
</comment>
<evidence type="ECO:0000313" key="15">
    <source>
        <dbReference type="Proteomes" id="UP000244093"/>
    </source>
</evidence>
<feature type="binding site" evidence="10">
    <location>
        <position position="143"/>
    </location>
    <ligand>
        <name>CTP</name>
        <dbReference type="ChEBI" id="CHEBI:37563"/>
    </ligand>
</feature>
<keyword evidence="2 10" id="KW-0819">tRNA processing</keyword>
<evidence type="ECO:0000256" key="9">
    <source>
        <dbReference type="ARBA" id="ARBA00022884"/>
    </source>
</evidence>